<evidence type="ECO:0000256" key="4">
    <source>
        <dbReference type="ARBA" id="ARBA00022989"/>
    </source>
</evidence>
<dbReference type="PANTHER" id="PTHR34857">
    <property type="entry name" value="SLL0384 PROTEIN"/>
    <property type="match status" value="1"/>
</dbReference>
<dbReference type="CDD" id="cd16914">
    <property type="entry name" value="EcfT"/>
    <property type="match status" value="1"/>
</dbReference>
<evidence type="ECO:0000256" key="5">
    <source>
        <dbReference type="ARBA" id="ARBA00023136"/>
    </source>
</evidence>
<dbReference type="GO" id="GO:0005886">
    <property type="term" value="C:plasma membrane"/>
    <property type="evidence" value="ECO:0007669"/>
    <property type="project" value="UniProtKB-ARBA"/>
</dbReference>
<dbReference type="PANTHER" id="PTHR34857:SF2">
    <property type="entry name" value="SLL0384 PROTEIN"/>
    <property type="match status" value="1"/>
</dbReference>
<feature type="transmembrane region" description="Helical" evidence="6">
    <location>
        <begin position="71"/>
        <end position="90"/>
    </location>
</feature>
<accession>A0A1M6QK99</accession>
<dbReference type="OrthoDB" id="166227at2"/>
<dbReference type="AlphaFoldDB" id="A0A1M6QK99"/>
<sequence>MDNLEFANHFLEPRRYGNIIRDLNPLNRLNIFLVLGLSVFFVSKYQYGFFMVVLLFLIAALAGRLKNYLSVYWKIMLLFGLFLFCVKAAFSPGVHMIFQLWGIHVSIESIQSGLSLISKVLSFSGVVVLFVQTTEWEDFTYALEQIGVPHTVSFVILSSFQTISDLGQSANVIMDSQKARGIETDGNLWKRAKAYIPVMGPLVINAVSGVEEKSIAMDARAFSAPVQNSFLIELPKVTVKEKAFVILIDVLFVALVVGRIALWLL</sequence>
<name>A0A1M6QK99_9FIRM</name>
<keyword evidence="3 6" id="KW-0812">Transmembrane</keyword>
<dbReference type="Pfam" id="PF02361">
    <property type="entry name" value="CbiQ"/>
    <property type="match status" value="1"/>
</dbReference>
<organism evidence="7 8">
    <name type="scientific">Hespellia stercorisuis DSM 15480</name>
    <dbReference type="NCBI Taxonomy" id="1121950"/>
    <lineage>
        <taxon>Bacteria</taxon>
        <taxon>Bacillati</taxon>
        <taxon>Bacillota</taxon>
        <taxon>Clostridia</taxon>
        <taxon>Lachnospirales</taxon>
        <taxon>Lachnospiraceae</taxon>
        <taxon>Hespellia</taxon>
    </lineage>
</organism>
<dbReference type="EMBL" id="FQZY01000035">
    <property type="protein sequence ID" value="SHK20661.1"/>
    <property type="molecule type" value="Genomic_DNA"/>
</dbReference>
<keyword evidence="4 6" id="KW-1133">Transmembrane helix</keyword>
<dbReference type="Proteomes" id="UP000184301">
    <property type="component" value="Unassembled WGS sequence"/>
</dbReference>
<proteinExistence type="predicted"/>
<dbReference type="InterPro" id="IPR003339">
    <property type="entry name" value="ABC/ECF_trnsptr_transmembrane"/>
</dbReference>
<gene>
    <name evidence="7" type="ORF">SAMN02745243_02444</name>
</gene>
<evidence type="ECO:0000256" key="1">
    <source>
        <dbReference type="ARBA" id="ARBA00004141"/>
    </source>
</evidence>
<comment type="subcellular location">
    <subcellularLocation>
        <location evidence="1">Membrane</location>
        <topology evidence="1">Multi-pass membrane protein</topology>
    </subcellularLocation>
</comment>
<evidence type="ECO:0000256" key="6">
    <source>
        <dbReference type="SAM" id="Phobius"/>
    </source>
</evidence>
<evidence type="ECO:0000256" key="3">
    <source>
        <dbReference type="ARBA" id="ARBA00022692"/>
    </source>
</evidence>
<protein>
    <submittedName>
        <fullName evidence="7">Energy-coupling factor transport system permease protein</fullName>
    </submittedName>
</protein>
<reference evidence="7 8" key="1">
    <citation type="submission" date="2016-11" db="EMBL/GenBank/DDBJ databases">
        <authorList>
            <person name="Jaros S."/>
            <person name="Januszkiewicz K."/>
            <person name="Wedrychowicz H."/>
        </authorList>
    </citation>
    <scope>NUCLEOTIDE SEQUENCE [LARGE SCALE GENOMIC DNA]</scope>
    <source>
        <strain evidence="7 8">DSM 15480</strain>
    </source>
</reference>
<feature type="transmembrane region" description="Helical" evidence="6">
    <location>
        <begin position="31"/>
        <end position="59"/>
    </location>
</feature>
<feature type="transmembrane region" description="Helical" evidence="6">
    <location>
        <begin position="110"/>
        <end position="131"/>
    </location>
</feature>
<dbReference type="InterPro" id="IPR051611">
    <property type="entry name" value="ECF_transporter_component"/>
</dbReference>
<dbReference type="STRING" id="1121950.SAMN02745243_02444"/>
<evidence type="ECO:0000313" key="8">
    <source>
        <dbReference type="Proteomes" id="UP000184301"/>
    </source>
</evidence>
<feature type="transmembrane region" description="Helical" evidence="6">
    <location>
        <begin position="243"/>
        <end position="264"/>
    </location>
</feature>
<evidence type="ECO:0000313" key="7">
    <source>
        <dbReference type="EMBL" id="SHK20661.1"/>
    </source>
</evidence>
<evidence type="ECO:0000256" key="2">
    <source>
        <dbReference type="ARBA" id="ARBA00022475"/>
    </source>
</evidence>
<keyword evidence="8" id="KW-1185">Reference proteome</keyword>
<keyword evidence="5 6" id="KW-0472">Membrane</keyword>
<keyword evidence="2" id="KW-1003">Cell membrane</keyword>
<dbReference type="RefSeq" id="WP_073110840.1">
    <property type="nucleotide sequence ID" value="NZ_FQZY01000035.1"/>
</dbReference>